<sequence length="318" mass="36099">MNVAGGVIYTKDAATLVVPVAMDKWKFLDPKADHHPQAKLHFYVFDRLPPPNAFITSGDGKESSQSSTKQILSALYGIQGDSLFEHSPTANRDKNVFLLFHPRHSEEIELATKYFHSLEATMQFHSEFYDFGSLPGLLSMINGNFNFFKLGSDDPLGSWNDMERYTFSWLLPAGEATLITDDVIVHRPAEALKVFTKLDSDFTKKKSSERKVVGRPGFMHFVQQLMMQEAAVMPNGQDNPRMRLASQVFDLVPPHLLDPYHPLHPSEDSHLLSVHPDTMPEYPSLWDRNEEAATEKLAEWFAGWAVVNLNKFRRVKHG</sequence>
<protein>
    <submittedName>
        <fullName evidence="1">Uncharacterized protein</fullName>
    </submittedName>
</protein>
<reference evidence="1" key="1">
    <citation type="journal article" date="2020" name="Stud. Mycol.">
        <title>101 Dothideomycetes genomes: a test case for predicting lifestyles and emergence of pathogens.</title>
        <authorList>
            <person name="Haridas S."/>
            <person name="Albert R."/>
            <person name="Binder M."/>
            <person name="Bloem J."/>
            <person name="Labutti K."/>
            <person name="Salamov A."/>
            <person name="Andreopoulos B."/>
            <person name="Baker S."/>
            <person name="Barry K."/>
            <person name="Bills G."/>
            <person name="Bluhm B."/>
            <person name="Cannon C."/>
            <person name="Castanera R."/>
            <person name="Culley D."/>
            <person name="Daum C."/>
            <person name="Ezra D."/>
            <person name="Gonzalez J."/>
            <person name="Henrissat B."/>
            <person name="Kuo A."/>
            <person name="Liang C."/>
            <person name="Lipzen A."/>
            <person name="Lutzoni F."/>
            <person name="Magnuson J."/>
            <person name="Mondo S."/>
            <person name="Nolan M."/>
            <person name="Ohm R."/>
            <person name="Pangilinan J."/>
            <person name="Park H.-J."/>
            <person name="Ramirez L."/>
            <person name="Alfaro M."/>
            <person name="Sun H."/>
            <person name="Tritt A."/>
            <person name="Yoshinaga Y."/>
            <person name="Zwiers L.-H."/>
            <person name="Turgeon B."/>
            <person name="Goodwin S."/>
            <person name="Spatafora J."/>
            <person name="Crous P."/>
            <person name="Grigoriev I."/>
        </authorList>
    </citation>
    <scope>NUCLEOTIDE SEQUENCE</scope>
    <source>
        <strain evidence="1">ATCC 16933</strain>
    </source>
</reference>
<organism evidence="1 2">
    <name type="scientific">Lineolata rhizophorae</name>
    <dbReference type="NCBI Taxonomy" id="578093"/>
    <lineage>
        <taxon>Eukaryota</taxon>
        <taxon>Fungi</taxon>
        <taxon>Dikarya</taxon>
        <taxon>Ascomycota</taxon>
        <taxon>Pezizomycotina</taxon>
        <taxon>Dothideomycetes</taxon>
        <taxon>Dothideomycetes incertae sedis</taxon>
        <taxon>Lineolatales</taxon>
        <taxon>Lineolataceae</taxon>
        <taxon>Lineolata</taxon>
    </lineage>
</organism>
<evidence type="ECO:0000313" key="1">
    <source>
        <dbReference type="EMBL" id="KAF2462357.1"/>
    </source>
</evidence>
<keyword evidence="2" id="KW-1185">Reference proteome</keyword>
<dbReference type="OrthoDB" id="1918685at2759"/>
<dbReference type="AlphaFoldDB" id="A0A6A6PF25"/>
<gene>
    <name evidence="1" type="ORF">BDY21DRAFT_360294</name>
</gene>
<dbReference type="Proteomes" id="UP000799766">
    <property type="component" value="Unassembled WGS sequence"/>
</dbReference>
<dbReference type="EMBL" id="MU001670">
    <property type="protein sequence ID" value="KAF2462357.1"/>
    <property type="molecule type" value="Genomic_DNA"/>
</dbReference>
<name>A0A6A6PF25_9PEZI</name>
<evidence type="ECO:0000313" key="2">
    <source>
        <dbReference type="Proteomes" id="UP000799766"/>
    </source>
</evidence>
<proteinExistence type="predicted"/>
<accession>A0A6A6PF25</accession>